<feature type="region of interest" description="Disordered" evidence="1">
    <location>
        <begin position="98"/>
        <end position="124"/>
    </location>
</feature>
<organism evidence="2 3">
    <name type="scientific">Agromyces lapidis</name>
    <dbReference type="NCBI Taxonomy" id="279574"/>
    <lineage>
        <taxon>Bacteria</taxon>
        <taxon>Bacillati</taxon>
        <taxon>Actinomycetota</taxon>
        <taxon>Actinomycetes</taxon>
        <taxon>Micrococcales</taxon>
        <taxon>Microbacteriaceae</taxon>
        <taxon>Agromyces</taxon>
    </lineage>
</organism>
<dbReference type="RefSeq" id="WP_157423088.1">
    <property type="nucleotide sequence ID" value="NZ_BAAANI010000006.1"/>
</dbReference>
<protein>
    <submittedName>
        <fullName evidence="2">Uncharacterized protein</fullName>
    </submittedName>
</protein>
<evidence type="ECO:0000256" key="1">
    <source>
        <dbReference type="SAM" id="MobiDB-lite"/>
    </source>
</evidence>
<evidence type="ECO:0000313" key="2">
    <source>
        <dbReference type="EMBL" id="MFB9641493.1"/>
    </source>
</evidence>
<keyword evidence="3" id="KW-1185">Reference proteome</keyword>
<accession>A0ABV5SMC3</accession>
<dbReference type="Proteomes" id="UP001589667">
    <property type="component" value="Unassembled WGS sequence"/>
</dbReference>
<name>A0ABV5SMC3_9MICO</name>
<evidence type="ECO:0000313" key="3">
    <source>
        <dbReference type="Proteomes" id="UP001589667"/>
    </source>
</evidence>
<comment type="caution">
    <text evidence="2">The sequence shown here is derived from an EMBL/GenBank/DDBJ whole genome shotgun (WGS) entry which is preliminary data.</text>
</comment>
<proteinExistence type="predicted"/>
<gene>
    <name evidence="2" type="ORF">ACFFQV_04215</name>
</gene>
<sequence>MTINSVASARKLTAEASTPANKYLGLTISGGEGALTINVAPEDFAREINAAGIPGLTVTYEKPVEMPTEPGAYHDKDGDLWVRDRDGNWIDFSLGVRLDRRPGTNPPKQYGPYTRLIPETEADL</sequence>
<dbReference type="EMBL" id="JBHMBL010000001">
    <property type="protein sequence ID" value="MFB9641493.1"/>
    <property type="molecule type" value="Genomic_DNA"/>
</dbReference>
<reference evidence="2 3" key="1">
    <citation type="submission" date="2024-09" db="EMBL/GenBank/DDBJ databases">
        <authorList>
            <person name="Sun Q."/>
            <person name="Mori K."/>
        </authorList>
    </citation>
    <scope>NUCLEOTIDE SEQUENCE [LARGE SCALE GENOMIC DNA]</scope>
    <source>
        <strain evidence="2 3">JCM 14321</strain>
    </source>
</reference>